<keyword evidence="1" id="KW-0479">Metal-binding</keyword>
<dbReference type="PROSITE" id="PS50089">
    <property type="entry name" value="ZF_RING_2"/>
    <property type="match status" value="1"/>
</dbReference>
<feature type="region of interest" description="Disordered" evidence="5">
    <location>
        <begin position="62"/>
        <end position="85"/>
    </location>
</feature>
<evidence type="ECO:0000259" key="6">
    <source>
        <dbReference type="PROSITE" id="PS50089"/>
    </source>
</evidence>
<organism evidence="7 8">
    <name type="scientific">Schizopora paradoxa</name>
    <dbReference type="NCBI Taxonomy" id="27342"/>
    <lineage>
        <taxon>Eukaryota</taxon>
        <taxon>Fungi</taxon>
        <taxon>Dikarya</taxon>
        <taxon>Basidiomycota</taxon>
        <taxon>Agaricomycotina</taxon>
        <taxon>Agaricomycetes</taxon>
        <taxon>Hymenochaetales</taxon>
        <taxon>Schizoporaceae</taxon>
        <taxon>Schizopora</taxon>
    </lineage>
</organism>
<dbReference type="GO" id="GO:0008270">
    <property type="term" value="F:zinc ion binding"/>
    <property type="evidence" value="ECO:0007669"/>
    <property type="project" value="UniProtKB-KW"/>
</dbReference>
<dbReference type="InterPro" id="IPR017907">
    <property type="entry name" value="Znf_RING_CS"/>
</dbReference>
<evidence type="ECO:0000256" key="4">
    <source>
        <dbReference type="PROSITE-ProRule" id="PRU00175"/>
    </source>
</evidence>
<feature type="domain" description="RING-type" evidence="6">
    <location>
        <begin position="127"/>
        <end position="181"/>
    </location>
</feature>
<name>A0A0H2R580_9AGAM</name>
<dbReference type="InterPro" id="IPR027370">
    <property type="entry name" value="Znf-RING_euk"/>
</dbReference>
<dbReference type="EMBL" id="KQ086202">
    <property type="protein sequence ID" value="KLO06497.1"/>
    <property type="molecule type" value="Genomic_DNA"/>
</dbReference>
<dbReference type="InterPro" id="IPR001841">
    <property type="entry name" value="Znf_RING"/>
</dbReference>
<accession>A0A0H2R580</accession>
<dbReference type="AlphaFoldDB" id="A0A0H2R580"/>
<dbReference type="OrthoDB" id="2138426at2759"/>
<keyword evidence="2 4" id="KW-0863">Zinc-finger</keyword>
<evidence type="ECO:0000256" key="2">
    <source>
        <dbReference type="ARBA" id="ARBA00022771"/>
    </source>
</evidence>
<dbReference type="SUPFAM" id="SSF57850">
    <property type="entry name" value="RING/U-box"/>
    <property type="match status" value="1"/>
</dbReference>
<evidence type="ECO:0000256" key="1">
    <source>
        <dbReference type="ARBA" id="ARBA00022723"/>
    </source>
</evidence>
<gene>
    <name evidence="7" type="ORF">SCHPADRAFT_946052</name>
</gene>
<dbReference type="Proteomes" id="UP000053477">
    <property type="component" value="Unassembled WGS sequence"/>
</dbReference>
<reference evidence="7 8" key="1">
    <citation type="submission" date="2015-04" db="EMBL/GenBank/DDBJ databases">
        <title>Complete genome sequence of Schizopora paradoxa KUC8140, a cosmopolitan wood degrader in East Asia.</title>
        <authorList>
            <consortium name="DOE Joint Genome Institute"/>
            <person name="Min B."/>
            <person name="Park H."/>
            <person name="Jang Y."/>
            <person name="Kim J.-J."/>
            <person name="Kim K.H."/>
            <person name="Pangilinan J."/>
            <person name="Lipzen A."/>
            <person name="Riley R."/>
            <person name="Grigoriev I.V."/>
            <person name="Spatafora J.W."/>
            <person name="Choi I.-G."/>
        </authorList>
    </citation>
    <scope>NUCLEOTIDE SEQUENCE [LARGE SCALE GENOMIC DNA]</scope>
    <source>
        <strain evidence="7 8">KUC8140</strain>
    </source>
</reference>
<evidence type="ECO:0000313" key="7">
    <source>
        <dbReference type="EMBL" id="KLO06497.1"/>
    </source>
</evidence>
<evidence type="ECO:0000256" key="5">
    <source>
        <dbReference type="SAM" id="MobiDB-lite"/>
    </source>
</evidence>
<keyword evidence="8" id="KW-1185">Reference proteome</keyword>
<protein>
    <recommendedName>
        <fullName evidence="6">RING-type domain-containing protein</fullName>
    </recommendedName>
</protein>
<keyword evidence="3" id="KW-0862">Zinc</keyword>
<evidence type="ECO:0000313" key="8">
    <source>
        <dbReference type="Proteomes" id="UP000053477"/>
    </source>
</evidence>
<dbReference type="PROSITE" id="PS00518">
    <property type="entry name" value="ZF_RING_1"/>
    <property type="match status" value="1"/>
</dbReference>
<proteinExistence type="predicted"/>
<sequence>MPCAIQRSERVFPTDDALDREPFLCAPPYAHQDAVPPSTRDMPRATRPVDVIDLTIDDADTVGTRQPATGARRRPRRPTLTADGAALARRRGAGAGPLAGPEVIDLVGEDAVRAAAFHETATSLLECAMCLELFTHPRSSLLCGHTFCRHCLLLDIGRVPAPNVRRRNGAVPNAYRCAFCREPIRVRPHVNVTLERFVDAIVVAGGEAPHPRISALEEAATWDRRERGVADLKRAKAGACLPFQQSSARFHCAPLGGETRFGTSSCLEFRWRNAAARRLVAPRAAERWMGSGIRFREAAHVQDKSPLDFCTDTSTPTSIHPAPSRFVHPRKSVVPERCDQAFQGEVAPPNPRLLRPPAQERCDQAFQSEVALRTLACFVLPRRGVGPERCDQAFQSEVALRTLACFVPPAQPVAGARQGPEAQSNLRFPKDPTEMPKGATSPPDTAGSPSGMRADKRTVLPSATPESRAPADAAGSSVGHSIPSCGR</sequence>
<evidence type="ECO:0000256" key="3">
    <source>
        <dbReference type="ARBA" id="ARBA00022833"/>
    </source>
</evidence>
<dbReference type="Gene3D" id="3.30.40.10">
    <property type="entry name" value="Zinc/RING finger domain, C3HC4 (zinc finger)"/>
    <property type="match status" value="1"/>
</dbReference>
<dbReference type="InParanoid" id="A0A0H2R580"/>
<feature type="region of interest" description="Disordered" evidence="5">
    <location>
        <begin position="413"/>
        <end position="487"/>
    </location>
</feature>
<dbReference type="SMART" id="SM00184">
    <property type="entry name" value="RING"/>
    <property type="match status" value="1"/>
</dbReference>
<dbReference type="InterPro" id="IPR013083">
    <property type="entry name" value="Znf_RING/FYVE/PHD"/>
</dbReference>
<dbReference type="Pfam" id="PF13445">
    <property type="entry name" value="zf-RING_UBOX"/>
    <property type="match status" value="1"/>
</dbReference>